<dbReference type="InterPro" id="IPR011006">
    <property type="entry name" value="CheY-like_superfamily"/>
</dbReference>
<keyword evidence="4" id="KW-0238">DNA-binding</keyword>
<evidence type="ECO:0000256" key="7">
    <source>
        <dbReference type="SAM" id="MobiDB-lite"/>
    </source>
</evidence>
<name>A0A545AGK8_9ACTN</name>
<dbReference type="GO" id="GO:0000156">
    <property type="term" value="F:phosphorelay response regulator activity"/>
    <property type="evidence" value="ECO:0007669"/>
    <property type="project" value="TreeGrafter"/>
</dbReference>
<keyword evidence="1 6" id="KW-0597">Phosphoprotein</keyword>
<dbReference type="PANTHER" id="PTHR48111">
    <property type="entry name" value="REGULATOR OF RPOS"/>
    <property type="match status" value="1"/>
</dbReference>
<feature type="region of interest" description="Disordered" evidence="7">
    <location>
        <begin position="1"/>
        <end position="21"/>
    </location>
</feature>
<evidence type="ECO:0000313" key="10">
    <source>
        <dbReference type="Proteomes" id="UP000317982"/>
    </source>
</evidence>
<evidence type="ECO:0000256" key="2">
    <source>
        <dbReference type="ARBA" id="ARBA00023012"/>
    </source>
</evidence>
<keyword evidence="5" id="KW-0804">Transcription</keyword>
<dbReference type="SMART" id="SM00448">
    <property type="entry name" value="REC"/>
    <property type="match status" value="1"/>
</dbReference>
<organism evidence="9 10">
    <name type="scientific">Cryptosporangium phraense</name>
    <dbReference type="NCBI Taxonomy" id="2593070"/>
    <lineage>
        <taxon>Bacteria</taxon>
        <taxon>Bacillati</taxon>
        <taxon>Actinomycetota</taxon>
        <taxon>Actinomycetes</taxon>
        <taxon>Cryptosporangiales</taxon>
        <taxon>Cryptosporangiaceae</taxon>
        <taxon>Cryptosporangium</taxon>
    </lineage>
</organism>
<evidence type="ECO:0000256" key="1">
    <source>
        <dbReference type="ARBA" id="ARBA00022553"/>
    </source>
</evidence>
<keyword evidence="2" id="KW-0902">Two-component regulatory system</keyword>
<dbReference type="Pfam" id="PF00072">
    <property type="entry name" value="Response_reg"/>
    <property type="match status" value="1"/>
</dbReference>
<dbReference type="GO" id="GO:0032993">
    <property type="term" value="C:protein-DNA complex"/>
    <property type="evidence" value="ECO:0007669"/>
    <property type="project" value="TreeGrafter"/>
</dbReference>
<dbReference type="OrthoDB" id="3197131at2"/>
<evidence type="ECO:0000256" key="4">
    <source>
        <dbReference type="ARBA" id="ARBA00023125"/>
    </source>
</evidence>
<feature type="domain" description="Response regulatory" evidence="8">
    <location>
        <begin position="27"/>
        <end position="143"/>
    </location>
</feature>
<dbReference type="EMBL" id="VIRS01000041">
    <property type="protein sequence ID" value="TQS40451.1"/>
    <property type="molecule type" value="Genomic_DNA"/>
</dbReference>
<dbReference type="InterPro" id="IPR039420">
    <property type="entry name" value="WalR-like"/>
</dbReference>
<evidence type="ECO:0000256" key="6">
    <source>
        <dbReference type="PROSITE-ProRule" id="PRU00169"/>
    </source>
</evidence>
<evidence type="ECO:0000259" key="8">
    <source>
        <dbReference type="PROSITE" id="PS50110"/>
    </source>
</evidence>
<dbReference type="Gene3D" id="3.40.50.2300">
    <property type="match status" value="1"/>
</dbReference>
<keyword evidence="10" id="KW-1185">Reference proteome</keyword>
<dbReference type="PROSITE" id="PS50110">
    <property type="entry name" value="RESPONSE_REGULATORY"/>
    <property type="match status" value="1"/>
</dbReference>
<accession>A0A545AGK8</accession>
<keyword evidence="3" id="KW-0805">Transcription regulation</keyword>
<dbReference type="GO" id="GO:0006355">
    <property type="term" value="P:regulation of DNA-templated transcription"/>
    <property type="evidence" value="ECO:0007669"/>
    <property type="project" value="TreeGrafter"/>
</dbReference>
<evidence type="ECO:0000256" key="5">
    <source>
        <dbReference type="ARBA" id="ARBA00023163"/>
    </source>
</evidence>
<comment type="caution">
    <text evidence="9">The sequence shown here is derived from an EMBL/GenBank/DDBJ whole genome shotgun (WGS) entry which is preliminary data.</text>
</comment>
<dbReference type="AlphaFoldDB" id="A0A545AGK8"/>
<protein>
    <submittedName>
        <fullName evidence="9">Response regulator</fullName>
    </submittedName>
</protein>
<gene>
    <name evidence="9" type="ORF">FL583_34985</name>
</gene>
<proteinExistence type="predicted"/>
<dbReference type="GO" id="GO:0005829">
    <property type="term" value="C:cytosol"/>
    <property type="evidence" value="ECO:0007669"/>
    <property type="project" value="TreeGrafter"/>
</dbReference>
<dbReference type="Proteomes" id="UP000317982">
    <property type="component" value="Unassembled WGS sequence"/>
</dbReference>
<dbReference type="InParanoid" id="A0A545AGK8"/>
<dbReference type="InterPro" id="IPR001789">
    <property type="entry name" value="Sig_transdc_resp-reg_receiver"/>
</dbReference>
<feature type="modified residue" description="4-aspartylphosphate" evidence="6">
    <location>
        <position position="76"/>
    </location>
</feature>
<sequence>MARSLRRAAPPSGMRRINPSKGGNVGSILVVEDEPDMRELMAVKLRGAGHRVRTAQTGVDGLASLREDRPDLVLLDVQLPDTTGLAFCKTVRADAEIRDILIVMISASASQEEVDAGLAAGADDYVTKPFAPSALVARIQALLDSGPA</sequence>
<dbReference type="PANTHER" id="PTHR48111:SF1">
    <property type="entry name" value="TWO-COMPONENT RESPONSE REGULATOR ORR33"/>
    <property type="match status" value="1"/>
</dbReference>
<evidence type="ECO:0000256" key="3">
    <source>
        <dbReference type="ARBA" id="ARBA00023015"/>
    </source>
</evidence>
<dbReference type="GO" id="GO:0000976">
    <property type="term" value="F:transcription cis-regulatory region binding"/>
    <property type="evidence" value="ECO:0007669"/>
    <property type="project" value="TreeGrafter"/>
</dbReference>
<reference evidence="9 10" key="1">
    <citation type="submission" date="2019-07" db="EMBL/GenBank/DDBJ databases">
        <title>Cryptosporangium phraense sp. nov., isolated from plant litter.</title>
        <authorList>
            <person name="Suriyachadkun C."/>
        </authorList>
    </citation>
    <scope>NUCLEOTIDE SEQUENCE [LARGE SCALE GENOMIC DNA]</scope>
    <source>
        <strain evidence="9 10">A-T 5661</strain>
    </source>
</reference>
<dbReference type="SUPFAM" id="SSF52172">
    <property type="entry name" value="CheY-like"/>
    <property type="match status" value="1"/>
</dbReference>
<evidence type="ECO:0000313" key="9">
    <source>
        <dbReference type="EMBL" id="TQS40451.1"/>
    </source>
</evidence>